<dbReference type="Gene3D" id="3.30.1360.180">
    <property type="match status" value="1"/>
</dbReference>
<evidence type="ECO:0000313" key="3">
    <source>
        <dbReference type="EMBL" id="CAK9134946.1"/>
    </source>
</evidence>
<accession>A0ABC8QQF7</accession>
<evidence type="ECO:0000313" key="5">
    <source>
        <dbReference type="Proteomes" id="UP001642360"/>
    </source>
</evidence>
<keyword evidence="2" id="KW-0812">Transmembrane</keyword>
<dbReference type="SUPFAM" id="SSF53649">
    <property type="entry name" value="Alkaline phosphatase-like"/>
    <property type="match status" value="1"/>
</dbReference>
<keyword evidence="2" id="KW-0472">Membrane</keyword>
<protein>
    <submittedName>
        <fullName evidence="3">Uncharacterized protein</fullName>
    </submittedName>
</protein>
<evidence type="ECO:0000256" key="2">
    <source>
        <dbReference type="SAM" id="Phobius"/>
    </source>
</evidence>
<evidence type="ECO:0000313" key="4">
    <source>
        <dbReference type="EMBL" id="CAK9170168.1"/>
    </source>
</evidence>
<name>A0ABC8QQF7_9AQUA</name>
<dbReference type="EMBL" id="CAUOFW020000670">
    <property type="protein sequence ID" value="CAK9134946.1"/>
    <property type="molecule type" value="Genomic_DNA"/>
</dbReference>
<dbReference type="EMBL" id="CAUOFW020005444">
    <property type="protein sequence ID" value="CAK9170168.1"/>
    <property type="molecule type" value="Genomic_DNA"/>
</dbReference>
<dbReference type="AlphaFoldDB" id="A0ABC8QQF7"/>
<feature type="compositionally biased region" description="Polar residues" evidence="1">
    <location>
        <begin position="1"/>
        <end position="24"/>
    </location>
</feature>
<sequence length="475" mass="52668">MDGEDPSNSTTSLLSRSYNADTSSTPPPKHTTVPFISLLLATCLALSGAVAIAFLFLSSSPPHAQAQPNLKISESNAEYSRPLTKLKRPVVIMISSDGFRFGYQFKTDTPNIDNLINNGTEAELGLIPVFPTATFPNHYSIATGLYTPYHGIVYNNFFDPELNETFTRATGGSDPKWWFGEPLWETVVNHGFNAATYMWPGSEAPKGKWTCEEKFCKKFNSSVPFEERVDTILEYFDMPSRKIPVFMNLYFPDPDSQGHDVGPDDPELTEALGRIDSMIGRLIQGLKTRGVFEDVHIILVGDHGMAAICEKKYIYLDDLAIPQDWVEYNWAILGVRPPASYSPADVVANMTERLKNAENGKHLKVYLKEDLPTRLHYSASDRISPIIGLVDEGHIVTQSRSAGDDTCGGAHAYDNKYFSMRSIFIGHGPRFARGKKVPSFENVEIYNVVTSILNIKGAPTNGTDGFPNSVLLPQH</sequence>
<feature type="region of interest" description="Disordered" evidence="1">
    <location>
        <begin position="1"/>
        <end position="28"/>
    </location>
</feature>
<dbReference type="InterPro" id="IPR002591">
    <property type="entry name" value="Phosphodiest/P_Trfase"/>
</dbReference>
<organism evidence="3 5">
    <name type="scientific">Ilex paraguariensis</name>
    <name type="common">yerba mate</name>
    <dbReference type="NCBI Taxonomy" id="185542"/>
    <lineage>
        <taxon>Eukaryota</taxon>
        <taxon>Viridiplantae</taxon>
        <taxon>Streptophyta</taxon>
        <taxon>Embryophyta</taxon>
        <taxon>Tracheophyta</taxon>
        <taxon>Spermatophyta</taxon>
        <taxon>Magnoliopsida</taxon>
        <taxon>eudicotyledons</taxon>
        <taxon>Gunneridae</taxon>
        <taxon>Pentapetalae</taxon>
        <taxon>asterids</taxon>
        <taxon>campanulids</taxon>
        <taxon>Aquifoliales</taxon>
        <taxon>Aquifoliaceae</taxon>
        <taxon>Ilex</taxon>
    </lineage>
</organism>
<feature type="transmembrane region" description="Helical" evidence="2">
    <location>
        <begin position="35"/>
        <end position="57"/>
    </location>
</feature>
<dbReference type="PANTHER" id="PTHR10151:SF120">
    <property type="entry name" value="BIS(5'-ADENOSYL)-TRIPHOSPHATASE"/>
    <property type="match status" value="1"/>
</dbReference>
<comment type="caution">
    <text evidence="3">The sequence shown here is derived from an EMBL/GenBank/DDBJ whole genome shotgun (WGS) entry which is preliminary data.</text>
</comment>
<reference evidence="3 5" key="1">
    <citation type="submission" date="2024-02" db="EMBL/GenBank/DDBJ databases">
        <authorList>
            <person name="Vignale AGUSTIN F."/>
            <person name="Sosa J E."/>
            <person name="Modenutti C."/>
        </authorList>
    </citation>
    <scope>NUCLEOTIDE SEQUENCE [LARGE SCALE GENOMIC DNA]</scope>
</reference>
<dbReference type="CDD" id="cd16018">
    <property type="entry name" value="Enpp"/>
    <property type="match status" value="1"/>
</dbReference>
<dbReference type="PANTHER" id="PTHR10151">
    <property type="entry name" value="ECTONUCLEOTIDE PYROPHOSPHATASE/PHOSPHODIESTERASE"/>
    <property type="match status" value="1"/>
</dbReference>
<dbReference type="Pfam" id="PF01663">
    <property type="entry name" value="Phosphodiest"/>
    <property type="match status" value="1"/>
</dbReference>
<evidence type="ECO:0000256" key="1">
    <source>
        <dbReference type="SAM" id="MobiDB-lite"/>
    </source>
</evidence>
<dbReference type="GO" id="GO:0016787">
    <property type="term" value="F:hydrolase activity"/>
    <property type="evidence" value="ECO:0007669"/>
    <property type="project" value="UniProtKB-ARBA"/>
</dbReference>
<proteinExistence type="predicted"/>
<dbReference type="Gene3D" id="3.40.720.10">
    <property type="entry name" value="Alkaline Phosphatase, subunit A"/>
    <property type="match status" value="1"/>
</dbReference>
<keyword evidence="5" id="KW-1185">Reference proteome</keyword>
<dbReference type="InterPro" id="IPR017850">
    <property type="entry name" value="Alkaline_phosphatase_core_sf"/>
</dbReference>
<keyword evidence="2" id="KW-1133">Transmembrane helix</keyword>
<gene>
    <name evidence="3" type="ORF">ILEXP_LOCUS1871</name>
    <name evidence="4" type="ORF">ILEXP_LOCUS39653</name>
</gene>
<dbReference type="Proteomes" id="UP001642360">
    <property type="component" value="Unassembled WGS sequence"/>
</dbReference>